<comment type="caution">
    <text evidence="1">The sequence shown here is derived from an EMBL/GenBank/DDBJ whole genome shotgun (WGS) entry which is preliminary data.</text>
</comment>
<organism evidence="1">
    <name type="scientific">marine sediment metagenome</name>
    <dbReference type="NCBI Taxonomy" id="412755"/>
    <lineage>
        <taxon>unclassified sequences</taxon>
        <taxon>metagenomes</taxon>
        <taxon>ecological metagenomes</taxon>
    </lineage>
</organism>
<reference evidence="1" key="1">
    <citation type="journal article" date="2014" name="Front. Microbiol.">
        <title>High frequency of phylogenetically diverse reductive dehalogenase-homologous genes in deep subseafloor sedimentary metagenomes.</title>
        <authorList>
            <person name="Kawai M."/>
            <person name="Futagami T."/>
            <person name="Toyoda A."/>
            <person name="Takaki Y."/>
            <person name="Nishi S."/>
            <person name="Hori S."/>
            <person name="Arai W."/>
            <person name="Tsubouchi T."/>
            <person name="Morono Y."/>
            <person name="Uchiyama I."/>
            <person name="Ito T."/>
            <person name="Fujiyama A."/>
            <person name="Inagaki F."/>
            <person name="Takami H."/>
        </authorList>
    </citation>
    <scope>NUCLEOTIDE SEQUENCE</scope>
    <source>
        <strain evidence="1">Expedition CK06-06</strain>
    </source>
</reference>
<sequence length="168" mass="18157">RLIGDDWDSLAEQWQVLIADLEYGYDIPRTAVDFTPGRPLAEAGASVRVAAARGWQNSGLRLEAGVTYRIRASGRYQVADQPQIWWCEPGGVSIRYYKGRPLGMLLAAVRAEPARAGEPSALIRPIAVGLETSLDPGHSGTLFLRINDSSAELSDNAGTLSVHIRAAT</sequence>
<gene>
    <name evidence="1" type="ORF">S01H1_79688</name>
</gene>
<evidence type="ECO:0000313" key="1">
    <source>
        <dbReference type="EMBL" id="GAG53252.1"/>
    </source>
</evidence>
<dbReference type="Gene3D" id="2.60.120.430">
    <property type="entry name" value="Galactose-binding lectin"/>
    <property type="match status" value="1"/>
</dbReference>
<name>X0Z4A5_9ZZZZ</name>
<dbReference type="AlphaFoldDB" id="X0Z4A5"/>
<protein>
    <submittedName>
        <fullName evidence="1">Uncharacterized protein</fullName>
    </submittedName>
</protein>
<feature type="non-terminal residue" evidence="1">
    <location>
        <position position="1"/>
    </location>
</feature>
<accession>X0Z4A5</accession>
<dbReference type="EMBL" id="BARS01053746">
    <property type="protein sequence ID" value="GAG53252.1"/>
    <property type="molecule type" value="Genomic_DNA"/>
</dbReference>
<proteinExistence type="predicted"/>